<feature type="region of interest" description="Disordered" evidence="1">
    <location>
        <begin position="326"/>
        <end position="374"/>
    </location>
</feature>
<protein>
    <submittedName>
        <fullName evidence="2">Anti-sigma factor family protein</fullName>
    </submittedName>
</protein>
<dbReference type="EMBL" id="JBHTJO010000001">
    <property type="protein sequence ID" value="MFD0987652.1"/>
    <property type="molecule type" value="Genomic_DNA"/>
</dbReference>
<accession>A0ABW3JB09</accession>
<dbReference type="RefSeq" id="WP_379089845.1">
    <property type="nucleotide sequence ID" value="NZ_JBHTJO010000001.1"/>
</dbReference>
<feature type="compositionally biased region" description="Basic and acidic residues" evidence="1">
    <location>
        <begin position="326"/>
        <end position="336"/>
    </location>
</feature>
<dbReference type="Proteomes" id="UP001597102">
    <property type="component" value="Unassembled WGS sequence"/>
</dbReference>
<evidence type="ECO:0000313" key="2">
    <source>
        <dbReference type="EMBL" id="MFD0987652.1"/>
    </source>
</evidence>
<feature type="compositionally biased region" description="Acidic residues" evidence="1">
    <location>
        <begin position="343"/>
        <end position="374"/>
    </location>
</feature>
<reference evidence="3" key="1">
    <citation type="journal article" date="2019" name="Int. J. Syst. Evol. Microbiol.">
        <title>The Global Catalogue of Microorganisms (GCM) 10K type strain sequencing project: providing services to taxonomists for standard genome sequencing and annotation.</title>
        <authorList>
            <consortium name="The Broad Institute Genomics Platform"/>
            <consortium name="The Broad Institute Genome Sequencing Center for Infectious Disease"/>
            <person name="Wu L."/>
            <person name="Ma J."/>
        </authorList>
    </citation>
    <scope>NUCLEOTIDE SEQUENCE [LARGE SCALE GENOMIC DNA]</scope>
    <source>
        <strain evidence="3">CCUG 61697</strain>
    </source>
</reference>
<sequence>MTELSDELLVAYVDGQLAKDQNRAIEKVLKQDDVVARRAEALQEAHGRLEFAFESILAGELRTLVPKESFRSNPAERLIETEPEPKGWPARMLVLCGIAAGLAGIGLGVMLAPRGVETAVETTAPNTSTPETPAPEPAGPFETPATMRAGVEAPMETVKAKSPSLGAYNTPATLTADMALAPPAPPPAPPAPEPATWQERAAQAHALVSRESLEVSIESQKNPYLLSFQLTKAIGQNVRGPDLRPDGYRFIRAQVLRLEGKPIAQMLYLPESGSPLALYATPGGEDAPPDFLKEGPVGAVKWSEGGIAYLLAAEAGEEDLLRIAEKIRNEPRDDQRLQPADELPAEPEGASEEGDSEAAPAEEDGAETDSSAED</sequence>
<evidence type="ECO:0000313" key="3">
    <source>
        <dbReference type="Proteomes" id="UP001597102"/>
    </source>
</evidence>
<gene>
    <name evidence="2" type="ORF">ACFQ2F_11150</name>
</gene>
<name>A0ABW3JB09_9HYPH</name>
<keyword evidence="3" id="KW-1185">Reference proteome</keyword>
<organism evidence="2 3">
    <name type="scientific">Methyloligella solikamskensis</name>
    <dbReference type="NCBI Taxonomy" id="1177756"/>
    <lineage>
        <taxon>Bacteria</taxon>
        <taxon>Pseudomonadati</taxon>
        <taxon>Pseudomonadota</taxon>
        <taxon>Alphaproteobacteria</taxon>
        <taxon>Hyphomicrobiales</taxon>
        <taxon>Hyphomicrobiaceae</taxon>
        <taxon>Methyloligella</taxon>
    </lineage>
</organism>
<evidence type="ECO:0000256" key="1">
    <source>
        <dbReference type="SAM" id="MobiDB-lite"/>
    </source>
</evidence>
<comment type="caution">
    <text evidence="2">The sequence shown here is derived from an EMBL/GenBank/DDBJ whole genome shotgun (WGS) entry which is preliminary data.</text>
</comment>
<proteinExistence type="predicted"/>